<name>A0ABW1ZYD2_9GAMM</name>
<dbReference type="Gene3D" id="3.90.650.10">
    <property type="entry name" value="PurM-like C-terminal domain"/>
    <property type="match status" value="1"/>
</dbReference>
<sequence length="158" mass="16414">MDLVVSIDTLVEGTHFLPGTAPGRIASRVLGAAVSDLAAMGATPAWFTLALTLPAADEAWLAPFAEQLGRSARTFGIRLIGGDTTRGPLTLSVQAHGWVPAGKGLHRRGAAVGDRICVTGTLGDSRGGLECLLKPVEGIDDHLLERFFAPGHGWPPAS</sequence>
<reference evidence="4" key="1">
    <citation type="journal article" date="2019" name="Int. J. Syst. Evol. Microbiol.">
        <title>The Global Catalogue of Microorganisms (GCM) 10K type strain sequencing project: providing services to taxonomists for standard genome sequencing and annotation.</title>
        <authorList>
            <consortium name="The Broad Institute Genomics Platform"/>
            <consortium name="The Broad Institute Genome Sequencing Center for Infectious Disease"/>
            <person name="Wu L."/>
            <person name="Ma J."/>
        </authorList>
    </citation>
    <scope>NUCLEOTIDE SEQUENCE [LARGE SCALE GENOMIC DNA]</scope>
    <source>
        <strain evidence="4">NBRC 111756</strain>
    </source>
</reference>
<evidence type="ECO:0000313" key="4">
    <source>
        <dbReference type="Proteomes" id="UP001596422"/>
    </source>
</evidence>
<dbReference type="Proteomes" id="UP001596422">
    <property type="component" value="Unassembled WGS sequence"/>
</dbReference>
<feature type="domain" description="PurM-like N-terminal" evidence="2">
    <location>
        <begin position="2"/>
        <end position="99"/>
    </location>
</feature>
<dbReference type="Pfam" id="PF00586">
    <property type="entry name" value="AIRS"/>
    <property type="match status" value="1"/>
</dbReference>
<dbReference type="SUPFAM" id="SSF55326">
    <property type="entry name" value="PurM N-terminal domain-like"/>
    <property type="match status" value="1"/>
</dbReference>
<dbReference type="Gene3D" id="3.30.1330.10">
    <property type="entry name" value="PurM-like, N-terminal domain"/>
    <property type="match status" value="1"/>
</dbReference>
<dbReference type="InterPro" id="IPR006283">
    <property type="entry name" value="ThiL-like"/>
</dbReference>
<dbReference type="GO" id="GO:0016301">
    <property type="term" value="F:kinase activity"/>
    <property type="evidence" value="ECO:0007669"/>
    <property type="project" value="UniProtKB-KW"/>
</dbReference>
<keyword evidence="4" id="KW-1185">Reference proteome</keyword>
<dbReference type="CDD" id="cd02194">
    <property type="entry name" value="ThiL"/>
    <property type="match status" value="1"/>
</dbReference>
<dbReference type="PANTHER" id="PTHR30270">
    <property type="entry name" value="THIAMINE-MONOPHOSPHATE KINASE"/>
    <property type="match status" value="1"/>
</dbReference>
<keyword evidence="1" id="KW-0784">Thiamine biosynthesis</keyword>
<evidence type="ECO:0000313" key="3">
    <source>
        <dbReference type="EMBL" id="MFC6670197.1"/>
    </source>
</evidence>
<accession>A0ABW1ZYD2</accession>
<protein>
    <submittedName>
        <fullName evidence="3">Thiamine-monophosphate kinase</fullName>
    </submittedName>
</protein>
<dbReference type="PANTHER" id="PTHR30270:SF0">
    <property type="entry name" value="THIAMINE-MONOPHOSPHATE KINASE"/>
    <property type="match status" value="1"/>
</dbReference>
<evidence type="ECO:0000256" key="1">
    <source>
        <dbReference type="ARBA" id="ARBA00022977"/>
    </source>
</evidence>
<dbReference type="EMBL" id="JBHSWE010000001">
    <property type="protein sequence ID" value="MFC6670197.1"/>
    <property type="molecule type" value="Genomic_DNA"/>
</dbReference>
<gene>
    <name evidence="3" type="ORF">ACFQDL_08945</name>
</gene>
<keyword evidence="3" id="KW-0808">Transferase</keyword>
<dbReference type="InterPro" id="IPR036676">
    <property type="entry name" value="PurM-like_C_sf"/>
</dbReference>
<comment type="caution">
    <text evidence="3">The sequence shown here is derived from an EMBL/GenBank/DDBJ whole genome shotgun (WGS) entry which is preliminary data.</text>
</comment>
<dbReference type="InterPro" id="IPR016188">
    <property type="entry name" value="PurM-like_N"/>
</dbReference>
<evidence type="ECO:0000259" key="2">
    <source>
        <dbReference type="Pfam" id="PF00586"/>
    </source>
</evidence>
<dbReference type="RefSeq" id="WP_379908703.1">
    <property type="nucleotide sequence ID" value="NZ_JBHSWE010000001.1"/>
</dbReference>
<keyword evidence="3" id="KW-0418">Kinase</keyword>
<organism evidence="3 4">
    <name type="scientific">Marinobacterium aestuariivivens</name>
    <dbReference type="NCBI Taxonomy" id="1698799"/>
    <lineage>
        <taxon>Bacteria</taxon>
        <taxon>Pseudomonadati</taxon>
        <taxon>Pseudomonadota</taxon>
        <taxon>Gammaproteobacteria</taxon>
        <taxon>Oceanospirillales</taxon>
        <taxon>Oceanospirillaceae</taxon>
        <taxon>Marinobacterium</taxon>
    </lineage>
</organism>
<proteinExistence type="predicted"/>
<dbReference type="InterPro" id="IPR036921">
    <property type="entry name" value="PurM-like_N_sf"/>
</dbReference>